<comment type="caution">
    <text evidence="1">The sequence shown here is derived from an EMBL/GenBank/DDBJ whole genome shotgun (WGS) entry which is preliminary data.</text>
</comment>
<keyword evidence="2" id="KW-1185">Reference proteome</keyword>
<evidence type="ECO:0000313" key="1">
    <source>
        <dbReference type="EMBL" id="MBB4677634.1"/>
    </source>
</evidence>
<organism evidence="1 2">
    <name type="scientific">Crossiella cryophila</name>
    <dbReference type="NCBI Taxonomy" id="43355"/>
    <lineage>
        <taxon>Bacteria</taxon>
        <taxon>Bacillati</taxon>
        <taxon>Actinomycetota</taxon>
        <taxon>Actinomycetes</taxon>
        <taxon>Pseudonocardiales</taxon>
        <taxon>Pseudonocardiaceae</taxon>
        <taxon>Crossiella</taxon>
    </lineage>
</organism>
<dbReference type="Proteomes" id="UP000533598">
    <property type="component" value="Unassembled WGS sequence"/>
</dbReference>
<dbReference type="AlphaFoldDB" id="A0A7W7FW80"/>
<gene>
    <name evidence="1" type="ORF">HNR67_003752</name>
</gene>
<dbReference type="EMBL" id="JACHMH010000001">
    <property type="protein sequence ID" value="MBB4677634.1"/>
    <property type="molecule type" value="Genomic_DNA"/>
</dbReference>
<name>A0A7W7FW80_9PSEU</name>
<accession>A0A7W7FW80</accession>
<proteinExistence type="predicted"/>
<reference evidence="1 2" key="1">
    <citation type="submission" date="2020-08" db="EMBL/GenBank/DDBJ databases">
        <title>Sequencing the genomes of 1000 actinobacteria strains.</title>
        <authorList>
            <person name="Klenk H.-P."/>
        </authorList>
    </citation>
    <scope>NUCLEOTIDE SEQUENCE [LARGE SCALE GENOMIC DNA]</scope>
    <source>
        <strain evidence="1 2">DSM 44230</strain>
    </source>
</reference>
<evidence type="ECO:0000313" key="2">
    <source>
        <dbReference type="Proteomes" id="UP000533598"/>
    </source>
</evidence>
<sequence length="33" mass="3750">MSRRLPARYMLEIPDLAALEVAFAHLERGRPGI</sequence>
<protein>
    <submittedName>
        <fullName evidence="1">Uncharacterized protein</fullName>
    </submittedName>
</protein>